<proteinExistence type="predicted"/>
<sequence length="57" mass="6520">METEIKKRAYELWEADGRPEGSDQIYWFKAVAELASTIPAPAKPARKRTTRTRKKAA</sequence>
<dbReference type="InterPro" id="IPR021327">
    <property type="entry name" value="DUF2934"/>
</dbReference>
<reference evidence="1" key="1">
    <citation type="journal article" date="2014" name="Int. J. Syst. Evol. Microbiol.">
        <title>Complete genome sequence of Corynebacterium casei LMG S-19264T (=DSM 44701T), isolated from a smear-ripened cheese.</title>
        <authorList>
            <consortium name="US DOE Joint Genome Institute (JGI-PGF)"/>
            <person name="Walter F."/>
            <person name="Albersmeier A."/>
            <person name="Kalinowski J."/>
            <person name="Ruckert C."/>
        </authorList>
    </citation>
    <scope>NUCLEOTIDE SEQUENCE</scope>
    <source>
        <strain evidence="1">KCTC 32437</strain>
    </source>
</reference>
<protein>
    <recommendedName>
        <fullName evidence="3">DUF2934 domain-containing protein</fullName>
    </recommendedName>
</protein>
<accession>A0A918RV66</accession>
<evidence type="ECO:0000313" key="1">
    <source>
        <dbReference type="EMBL" id="GHA12391.1"/>
    </source>
</evidence>
<dbReference type="EMBL" id="BMZE01000001">
    <property type="protein sequence ID" value="GHA12391.1"/>
    <property type="molecule type" value="Genomic_DNA"/>
</dbReference>
<dbReference type="RefSeq" id="WP_189422816.1">
    <property type="nucleotide sequence ID" value="NZ_BMZE01000001.1"/>
</dbReference>
<gene>
    <name evidence="1" type="ORF">GCM10007989_03550</name>
</gene>
<comment type="caution">
    <text evidence="1">The sequence shown here is derived from an EMBL/GenBank/DDBJ whole genome shotgun (WGS) entry which is preliminary data.</text>
</comment>
<reference evidence="1" key="2">
    <citation type="submission" date="2020-09" db="EMBL/GenBank/DDBJ databases">
        <authorList>
            <person name="Sun Q."/>
            <person name="Kim S."/>
        </authorList>
    </citation>
    <scope>NUCLEOTIDE SEQUENCE</scope>
    <source>
        <strain evidence="1">KCTC 32437</strain>
    </source>
</reference>
<keyword evidence="2" id="KW-1185">Reference proteome</keyword>
<name>A0A918RV66_9HYPH</name>
<dbReference type="Pfam" id="PF11154">
    <property type="entry name" value="DUF2934"/>
    <property type="match status" value="1"/>
</dbReference>
<dbReference type="AlphaFoldDB" id="A0A918RV66"/>
<dbReference type="Proteomes" id="UP000646579">
    <property type="component" value="Unassembled WGS sequence"/>
</dbReference>
<organism evidence="1 2">
    <name type="scientific">Devosia pacifica</name>
    <dbReference type="NCBI Taxonomy" id="1335967"/>
    <lineage>
        <taxon>Bacteria</taxon>
        <taxon>Pseudomonadati</taxon>
        <taxon>Pseudomonadota</taxon>
        <taxon>Alphaproteobacteria</taxon>
        <taxon>Hyphomicrobiales</taxon>
        <taxon>Devosiaceae</taxon>
        <taxon>Devosia</taxon>
    </lineage>
</organism>
<evidence type="ECO:0000313" key="2">
    <source>
        <dbReference type="Proteomes" id="UP000646579"/>
    </source>
</evidence>
<evidence type="ECO:0008006" key="3">
    <source>
        <dbReference type="Google" id="ProtNLM"/>
    </source>
</evidence>